<reference evidence="2 3" key="1">
    <citation type="journal article" date="2016" name="Genome Announc.">
        <title>Draft Genome Sequences of Five Rapidly Growing Mycobacterium Species, M. thermoresistibile, M. fortuitum subsp. acetamidolyticum, M. canariasense, M. brisbanense, and M. novocastrense.</title>
        <authorList>
            <person name="Katahira K."/>
            <person name="Ogura Y."/>
            <person name="Gotoh Y."/>
            <person name="Hayashi T."/>
        </authorList>
    </citation>
    <scope>NUCLEOTIDE SEQUENCE [LARGE SCALE GENOMIC DNA]</scope>
    <source>
        <strain evidence="2 3">JCM6362</strain>
    </source>
</reference>
<feature type="region of interest" description="Disordered" evidence="1">
    <location>
        <begin position="105"/>
        <end position="132"/>
    </location>
</feature>
<name>A0A100XAV7_MYCTH</name>
<protein>
    <submittedName>
        <fullName evidence="2">Uncharacterized protein</fullName>
    </submittedName>
</protein>
<sequence length="186" mass="19959">MSAVVSDATRRDMAELVRRYLDRADTDDHRDQLVNLASLLRHATAHNAALAGAVEQQVAELCDAQAALDILVQENARLARVQGKAHEPVSEQAWLGHRPDELAIPSPTAAAPGVVGDDRPGVGEPPAPAPGRPTSRLLGDAAAQLEVWLSFGGPWLSFGGPCRADELRELIPELRARAEQFANQDD</sequence>
<evidence type="ECO:0000256" key="1">
    <source>
        <dbReference type="SAM" id="MobiDB-lite"/>
    </source>
</evidence>
<reference evidence="3" key="2">
    <citation type="submission" date="2016-02" db="EMBL/GenBank/DDBJ databases">
        <title>Draft genome sequence of five rapidly growing Mycobacterium species.</title>
        <authorList>
            <person name="Katahira K."/>
            <person name="Gotou Y."/>
            <person name="Iida K."/>
            <person name="Ogura Y."/>
            <person name="Hayashi T."/>
        </authorList>
    </citation>
    <scope>NUCLEOTIDE SEQUENCE [LARGE SCALE GENOMIC DNA]</scope>
    <source>
        <strain evidence="3">JCM6362</strain>
    </source>
</reference>
<dbReference type="EMBL" id="BCTB01000001">
    <property type="protein sequence ID" value="GAT13173.1"/>
    <property type="molecule type" value="Genomic_DNA"/>
</dbReference>
<comment type="caution">
    <text evidence="2">The sequence shown here is derived from an EMBL/GenBank/DDBJ whole genome shotgun (WGS) entry which is preliminary data.</text>
</comment>
<dbReference type="RefSeq" id="WP_003925175.1">
    <property type="nucleotide sequence ID" value="NZ_BCTB01000001.1"/>
</dbReference>
<gene>
    <name evidence="2" type="ORF">RMCT_0145</name>
</gene>
<dbReference type="AlphaFoldDB" id="A0A100XAV7"/>
<evidence type="ECO:0000313" key="2">
    <source>
        <dbReference type="EMBL" id="GAT13173.1"/>
    </source>
</evidence>
<dbReference type="STRING" id="1797.RMCT_0145"/>
<organism evidence="2 3">
    <name type="scientific">Mycolicibacterium thermoresistibile</name>
    <name type="common">Mycobacterium thermoresistibile</name>
    <dbReference type="NCBI Taxonomy" id="1797"/>
    <lineage>
        <taxon>Bacteria</taxon>
        <taxon>Bacillati</taxon>
        <taxon>Actinomycetota</taxon>
        <taxon>Actinomycetes</taxon>
        <taxon>Mycobacteriales</taxon>
        <taxon>Mycobacteriaceae</taxon>
        <taxon>Mycolicibacterium</taxon>
    </lineage>
</organism>
<proteinExistence type="predicted"/>
<accession>A0A100XAV7</accession>
<dbReference type="Proteomes" id="UP000069654">
    <property type="component" value="Unassembled WGS sequence"/>
</dbReference>
<evidence type="ECO:0000313" key="3">
    <source>
        <dbReference type="Proteomes" id="UP000069654"/>
    </source>
</evidence>